<feature type="transmembrane region" description="Helical" evidence="1">
    <location>
        <begin position="128"/>
        <end position="150"/>
    </location>
</feature>
<dbReference type="AlphaFoldDB" id="A0A814HKX2"/>
<proteinExistence type="predicted"/>
<feature type="transmembrane region" description="Helical" evidence="1">
    <location>
        <begin position="91"/>
        <end position="116"/>
    </location>
</feature>
<dbReference type="OrthoDB" id="413361at2759"/>
<comment type="caution">
    <text evidence="3">The sequence shown here is derived from an EMBL/GenBank/DDBJ whole genome shotgun (WGS) entry which is preliminary data.</text>
</comment>
<evidence type="ECO:0000313" key="3">
    <source>
        <dbReference type="EMBL" id="CAF1012232.1"/>
    </source>
</evidence>
<feature type="transmembrane region" description="Helical" evidence="1">
    <location>
        <begin position="286"/>
        <end position="304"/>
    </location>
</feature>
<feature type="transmembrane region" description="Helical" evidence="1">
    <location>
        <begin position="20"/>
        <end position="41"/>
    </location>
</feature>
<dbReference type="Gene3D" id="1.20.1070.10">
    <property type="entry name" value="Rhodopsin 7-helix transmembrane proteins"/>
    <property type="match status" value="1"/>
</dbReference>
<accession>A0A814HKX2</accession>
<reference evidence="3" key="1">
    <citation type="submission" date="2021-02" db="EMBL/GenBank/DDBJ databases">
        <authorList>
            <person name="Nowell W R."/>
        </authorList>
    </citation>
    <scope>NUCLEOTIDE SEQUENCE</scope>
    <source>
        <strain evidence="3">Ploen Becks lab</strain>
    </source>
</reference>
<evidence type="ECO:0000313" key="4">
    <source>
        <dbReference type="Proteomes" id="UP000663879"/>
    </source>
</evidence>
<evidence type="ECO:0000259" key="2">
    <source>
        <dbReference type="Pfam" id="PF22936"/>
    </source>
</evidence>
<dbReference type="SUPFAM" id="SSF81321">
    <property type="entry name" value="Family A G protein-coupled receptor-like"/>
    <property type="match status" value="1"/>
</dbReference>
<feature type="domain" description="Retrovirus-related Pol polyprotein from transposon TNT 1-94-like beta-barrel" evidence="2">
    <location>
        <begin position="302"/>
        <end position="347"/>
    </location>
</feature>
<keyword evidence="4" id="KW-1185">Reference proteome</keyword>
<protein>
    <recommendedName>
        <fullName evidence="2">Retrovirus-related Pol polyprotein from transposon TNT 1-94-like beta-barrel domain-containing protein</fullName>
    </recommendedName>
</protein>
<feature type="transmembrane region" description="Helical" evidence="1">
    <location>
        <begin position="253"/>
        <end position="274"/>
    </location>
</feature>
<keyword evidence="1" id="KW-0472">Membrane</keyword>
<gene>
    <name evidence="3" type="ORF">OXX778_LOCUS16950</name>
</gene>
<feature type="transmembrane region" description="Helical" evidence="1">
    <location>
        <begin position="53"/>
        <end position="71"/>
    </location>
</feature>
<evidence type="ECO:0000256" key="1">
    <source>
        <dbReference type="SAM" id="Phobius"/>
    </source>
</evidence>
<feature type="transmembrane region" description="Helical" evidence="1">
    <location>
        <begin position="184"/>
        <end position="207"/>
    </location>
</feature>
<dbReference type="Pfam" id="PF22936">
    <property type="entry name" value="Pol_BBD"/>
    <property type="match status" value="1"/>
</dbReference>
<dbReference type="Proteomes" id="UP000663879">
    <property type="component" value="Unassembled WGS sequence"/>
</dbReference>
<keyword evidence="1" id="KW-1133">Transmembrane helix</keyword>
<keyword evidence="1" id="KW-0812">Transmembrane</keyword>
<name>A0A814HKX2_9BILA</name>
<organism evidence="3 4">
    <name type="scientific">Brachionus calyciflorus</name>
    <dbReference type="NCBI Taxonomy" id="104777"/>
    <lineage>
        <taxon>Eukaryota</taxon>
        <taxon>Metazoa</taxon>
        <taxon>Spiralia</taxon>
        <taxon>Gnathifera</taxon>
        <taxon>Rotifera</taxon>
        <taxon>Eurotatoria</taxon>
        <taxon>Monogononta</taxon>
        <taxon>Pseudotrocha</taxon>
        <taxon>Ploima</taxon>
        <taxon>Brachionidae</taxon>
        <taxon>Brachionus</taxon>
    </lineage>
</organism>
<dbReference type="InterPro" id="IPR054722">
    <property type="entry name" value="PolX-like_BBD"/>
</dbReference>
<dbReference type="EMBL" id="CAJNOC010004175">
    <property type="protein sequence ID" value="CAF1012232.1"/>
    <property type="molecule type" value="Genomic_DNA"/>
</dbReference>
<sequence>MNLSVNQSLLTTDFIINWNEYLFSILCFLGSITSLINIFIFYKIRLKDQIFKYYLTTSIIDFGYTLILGLNSIVNCGTSCKERTESLVGKFYELILCEYLTSSFAITGILIDLFVSVQRLLVVVSNPVLTYLNPSFVVIVLITAGLFYYIPVLFVKKISEIGPKVYKLQYTQFGNSEFGKVVPIFLSSIRLILASVILFIINLFTLFQLTKRIKKESIVNIFVSNLNEENSSLKFLTKKRKFFTTRLKAKKNITLMIISIAFTYTIGTLPWAFYYSISSFFREKSIFIHVVMYTIGAAFIELEAKGIGDIVAKIKSKNEIKSITIENALYVPDLNLISIGKLSSKGYKIVFEKEKCLILKKASIIESNSWKQNNNLYQLKLFFQDNKRQKENKFEINKENKVNMVVKNKPKKTVKFPECTKYECFMIRSKNSLEHLERCERDGIMVRKNNSQKELKSSYNEKRINNNSFSSKVSYYISKYFLVLLFSS</sequence>